<organism evidence="6">
    <name type="scientific">Clostridium tertium</name>
    <dbReference type="NCBI Taxonomy" id="1559"/>
    <lineage>
        <taxon>Bacteria</taxon>
        <taxon>Bacillati</taxon>
        <taxon>Bacillota</taxon>
        <taxon>Clostridia</taxon>
        <taxon>Eubacteriales</taxon>
        <taxon>Clostridiaceae</taxon>
        <taxon>Clostridium</taxon>
    </lineage>
</organism>
<dbReference type="GO" id="GO:0042597">
    <property type="term" value="C:periplasmic space"/>
    <property type="evidence" value="ECO:0007669"/>
    <property type="project" value="UniProtKB-SubCell"/>
</dbReference>
<dbReference type="PANTHER" id="PTHR30024">
    <property type="entry name" value="ALIPHATIC SULFONATES-BINDING PROTEIN-RELATED"/>
    <property type="match status" value="1"/>
</dbReference>
<evidence type="ECO:0000256" key="2">
    <source>
        <dbReference type="ARBA" id="ARBA00010742"/>
    </source>
</evidence>
<keyword evidence="3 4" id="KW-0732">Signal</keyword>
<dbReference type="InterPro" id="IPR015168">
    <property type="entry name" value="SsuA/THI5"/>
</dbReference>
<dbReference type="Pfam" id="PF09084">
    <property type="entry name" value="NMT1"/>
    <property type="match status" value="1"/>
</dbReference>
<evidence type="ECO:0000256" key="3">
    <source>
        <dbReference type="ARBA" id="ARBA00022729"/>
    </source>
</evidence>
<evidence type="ECO:0000256" key="4">
    <source>
        <dbReference type="SAM" id="SignalP"/>
    </source>
</evidence>
<gene>
    <name evidence="6" type="ORF">CTLFYP3_01294</name>
</gene>
<reference evidence="6" key="1">
    <citation type="submission" date="2019-11" db="EMBL/GenBank/DDBJ databases">
        <authorList>
            <person name="Feng L."/>
        </authorList>
    </citation>
    <scope>NUCLEOTIDE SEQUENCE</scope>
    <source>
        <strain evidence="6">CTertiumLFYP3</strain>
    </source>
</reference>
<accession>A0A6N3BN31</accession>
<sequence length="342" mass="37739">MKSKLVKIASIIALIGVTTLSFIACSKPTEEEPKELTKIRLNEVVRSVFYAPMYVAINEGFFEEEGLEIDLSTGQGADKTMQQVLSKNADIGFSGPEQVIYINNQGREDYPILFAQLTQTDGSFLVGREAKDDFKWTDLKGAEIIGGRPGGVPQMAFEYALKLNGLDPKTDVNLVTNIDYTATSGAFKAGTGEYVTLFEPTASMLEKEGSGKIVASIGESVGNIAYTGFYSTKSYMDENPEIIQHFTNAIYKGQKWVESHSDEEVADSISSFFPGTDRDIIISVVKNYRSIDAIATKPTIEEEDLNRLMDVIENYDKTLLPSRPSFEKIVNNGFAEKAMESN</sequence>
<dbReference type="EMBL" id="CACRTO010000013">
    <property type="protein sequence ID" value="VYU02957.1"/>
    <property type="molecule type" value="Genomic_DNA"/>
</dbReference>
<proteinExistence type="inferred from homology"/>
<feature type="domain" description="SsuA/THI5-like" evidence="5">
    <location>
        <begin position="51"/>
        <end position="263"/>
    </location>
</feature>
<dbReference type="PROSITE" id="PS51257">
    <property type="entry name" value="PROKAR_LIPOPROTEIN"/>
    <property type="match status" value="1"/>
</dbReference>
<feature type="signal peptide" evidence="4">
    <location>
        <begin position="1"/>
        <end position="23"/>
    </location>
</feature>
<comment type="subcellular location">
    <subcellularLocation>
        <location evidence="1">Periplasm</location>
    </subcellularLocation>
</comment>
<dbReference type="AlphaFoldDB" id="A0A6N3BN31"/>
<dbReference type="PANTHER" id="PTHR30024:SF47">
    <property type="entry name" value="TAURINE-BINDING PERIPLASMIC PROTEIN"/>
    <property type="match status" value="1"/>
</dbReference>
<dbReference type="Gene3D" id="3.40.190.10">
    <property type="entry name" value="Periplasmic binding protein-like II"/>
    <property type="match status" value="2"/>
</dbReference>
<feature type="chain" id="PRO_5038625532" evidence="4">
    <location>
        <begin position="24"/>
        <end position="342"/>
    </location>
</feature>
<evidence type="ECO:0000259" key="5">
    <source>
        <dbReference type="Pfam" id="PF09084"/>
    </source>
</evidence>
<protein>
    <submittedName>
        <fullName evidence="6">NMT1/THI5 like protein</fullName>
    </submittedName>
</protein>
<evidence type="ECO:0000256" key="1">
    <source>
        <dbReference type="ARBA" id="ARBA00004418"/>
    </source>
</evidence>
<evidence type="ECO:0000313" key="6">
    <source>
        <dbReference type="EMBL" id="VYU02957.1"/>
    </source>
</evidence>
<dbReference type="RefSeq" id="WP_156625807.1">
    <property type="nucleotide sequence ID" value="NZ_CACRTO010000013.1"/>
</dbReference>
<dbReference type="SUPFAM" id="SSF53850">
    <property type="entry name" value="Periplasmic binding protein-like II"/>
    <property type="match status" value="1"/>
</dbReference>
<comment type="similarity">
    <text evidence="2">Belongs to the bacterial solute-binding protein SsuA/TauA family.</text>
</comment>
<name>A0A6N3BN31_9CLOT</name>